<comment type="caution">
    <text evidence="1">The sequence shown here is derived from an EMBL/GenBank/DDBJ whole genome shotgun (WGS) entry which is preliminary data.</text>
</comment>
<protein>
    <submittedName>
        <fullName evidence="1">Uncharacterized protein</fullName>
    </submittedName>
</protein>
<proteinExistence type="predicted"/>
<evidence type="ECO:0000313" key="2">
    <source>
        <dbReference type="Proteomes" id="UP000252586"/>
    </source>
</evidence>
<dbReference type="STRING" id="1210090.GCA_001613185_01375"/>
<sequence>MPEPADEIRAHAAEVIAESLFLQWSESRGITGMRWASLEWVMQLAHRARAERIVTALADAGLLPTAVEWGGRNDSSSPRHVEMIVTSPHETALRQHAAAYYPAPPLTIVRRYVTSWREADR</sequence>
<dbReference type="AlphaFoldDB" id="A0A366DAL2"/>
<dbReference type="RefSeq" id="WP_113975290.1">
    <property type="nucleotide sequence ID" value="NZ_QNRE01000012.1"/>
</dbReference>
<accession>A0A366DAL2</accession>
<name>A0A366DAL2_9NOCA</name>
<dbReference type="Proteomes" id="UP000252586">
    <property type="component" value="Unassembled WGS sequence"/>
</dbReference>
<keyword evidence="2" id="KW-1185">Reference proteome</keyword>
<dbReference type="EMBL" id="QNRE01000012">
    <property type="protein sequence ID" value="RBO87056.1"/>
    <property type="molecule type" value="Genomic_DNA"/>
</dbReference>
<reference evidence="1 2" key="1">
    <citation type="submission" date="2018-06" db="EMBL/GenBank/DDBJ databases">
        <title>Genomic Encyclopedia of Type Strains, Phase IV (KMG-IV): sequencing the most valuable type-strain genomes for metagenomic binning, comparative biology and taxonomic classification.</title>
        <authorList>
            <person name="Goeker M."/>
        </authorList>
    </citation>
    <scope>NUCLEOTIDE SEQUENCE [LARGE SCALE GENOMIC DNA]</scope>
    <source>
        <strain evidence="1 2">DSM 44599</strain>
    </source>
</reference>
<evidence type="ECO:0000313" key="1">
    <source>
        <dbReference type="EMBL" id="RBO87056.1"/>
    </source>
</evidence>
<organism evidence="1 2">
    <name type="scientific">Nocardia puris</name>
    <dbReference type="NCBI Taxonomy" id="208602"/>
    <lineage>
        <taxon>Bacteria</taxon>
        <taxon>Bacillati</taxon>
        <taxon>Actinomycetota</taxon>
        <taxon>Actinomycetes</taxon>
        <taxon>Mycobacteriales</taxon>
        <taxon>Nocardiaceae</taxon>
        <taxon>Nocardia</taxon>
    </lineage>
</organism>
<gene>
    <name evidence="1" type="ORF">DFR74_112236</name>
</gene>